<dbReference type="InterPro" id="IPR025105">
    <property type="entry name" value="DUF4010"/>
</dbReference>
<keyword evidence="1" id="KW-0472">Membrane</keyword>
<feature type="transmembrane region" description="Helical" evidence="1">
    <location>
        <begin position="6"/>
        <end position="21"/>
    </location>
</feature>
<protein>
    <submittedName>
        <fullName evidence="4">Uncharacterized membrane protein (DUF4010 family)</fullName>
    </submittedName>
</protein>
<evidence type="ECO:0000259" key="3">
    <source>
        <dbReference type="Pfam" id="PF13194"/>
    </source>
</evidence>
<feature type="transmembrane region" description="Helical" evidence="1">
    <location>
        <begin position="297"/>
        <end position="317"/>
    </location>
</feature>
<dbReference type="PANTHER" id="PTHR39084">
    <property type="entry name" value="MEMBRANE PROTEIN-RELATED"/>
    <property type="match status" value="1"/>
</dbReference>
<evidence type="ECO:0000259" key="2">
    <source>
        <dbReference type="Pfam" id="PF02308"/>
    </source>
</evidence>
<keyword evidence="5" id="KW-1185">Reference proteome</keyword>
<dbReference type="Pfam" id="PF02308">
    <property type="entry name" value="MgtC"/>
    <property type="match status" value="1"/>
</dbReference>
<dbReference type="AlphaFoldDB" id="A0A840VMP5"/>
<feature type="domain" description="DUF4010" evidence="3">
    <location>
        <begin position="175"/>
        <end position="382"/>
    </location>
</feature>
<feature type="transmembrane region" description="Helical" evidence="1">
    <location>
        <begin position="386"/>
        <end position="408"/>
    </location>
</feature>
<evidence type="ECO:0000313" key="5">
    <source>
        <dbReference type="Proteomes" id="UP000553706"/>
    </source>
</evidence>
<dbReference type="PANTHER" id="PTHR39084:SF1">
    <property type="entry name" value="DUF4010 DOMAIN-CONTAINING PROTEIN"/>
    <property type="match status" value="1"/>
</dbReference>
<dbReference type="RefSeq" id="WP_183267413.1">
    <property type="nucleotide sequence ID" value="NZ_JACHFJ010000016.1"/>
</dbReference>
<keyword evidence="1" id="KW-0812">Transmembrane</keyword>
<keyword evidence="1" id="KW-1133">Transmembrane helix</keyword>
<feature type="transmembrane region" description="Helical" evidence="1">
    <location>
        <begin position="42"/>
        <end position="75"/>
    </location>
</feature>
<dbReference type="Pfam" id="PF13194">
    <property type="entry name" value="DUF4010"/>
    <property type="match status" value="1"/>
</dbReference>
<proteinExistence type="predicted"/>
<evidence type="ECO:0000256" key="1">
    <source>
        <dbReference type="SAM" id="Phobius"/>
    </source>
</evidence>
<feature type="transmembrane region" description="Helical" evidence="1">
    <location>
        <begin position="127"/>
        <end position="150"/>
    </location>
</feature>
<reference evidence="4 5" key="1">
    <citation type="submission" date="2020-08" db="EMBL/GenBank/DDBJ databases">
        <title>Genomic Encyclopedia of Type Strains, Phase IV (KMG-IV): sequencing the most valuable type-strain genomes for metagenomic binning, comparative biology and taxonomic classification.</title>
        <authorList>
            <person name="Goeker M."/>
        </authorList>
    </citation>
    <scope>NUCLEOTIDE SEQUENCE [LARGE SCALE GENOMIC DNA]</scope>
    <source>
        <strain evidence="4 5">DSM 27026</strain>
    </source>
</reference>
<feature type="domain" description="MgtC/SapB/SrpB/YhiD N-terminal" evidence="2">
    <location>
        <begin position="10"/>
        <end position="123"/>
    </location>
</feature>
<comment type="caution">
    <text evidence="4">The sequence shown here is derived from an EMBL/GenBank/DDBJ whole genome shotgun (WGS) entry which is preliminary data.</text>
</comment>
<feature type="transmembrane region" description="Helical" evidence="1">
    <location>
        <begin position="257"/>
        <end position="277"/>
    </location>
</feature>
<dbReference type="InterPro" id="IPR049177">
    <property type="entry name" value="MgtC_SapB_SrpB_YhiD_N"/>
</dbReference>
<gene>
    <name evidence="4" type="ORF">HNP71_002669</name>
</gene>
<feature type="transmembrane region" description="Helical" evidence="1">
    <location>
        <begin position="95"/>
        <end position="120"/>
    </location>
</feature>
<organism evidence="4 5">
    <name type="scientific">Acidocella aromatica</name>
    <dbReference type="NCBI Taxonomy" id="1303579"/>
    <lineage>
        <taxon>Bacteria</taxon>
        <taxon>Pseudomonadati</taxon>
        <taxon>Pseudomonadota</taxon>
        <taxon>Alphaproteobacteria</taxon>
        <taxon>Acetobacterales</taxon>
        <taxon>Acidocellaceae</taxon>
        <taxon>Acidocella</taxon>
    </lineage>
</organism>
<feature type="transmembrane region" description="Helical" evidence="1">
    <location>
        <begin position="170"/>
        <end position="188"/>
    </location>
</feature>
<accession>A0A840VMP5</accession>
<dbReference type="Proteomes" id="UP000553706">
    <property type="component" value="Unassembled WGS sequence"/>
</dbReference>
<feature type="transmembrane region" description="Helical" evidence="1">
    <location>
        <begin position="229"/>
        <end position="250"/>
    </location>
</feature>
<name>A0A840VMP5_9PROT</name>
<evidence type="ECO:0000313" key="4">
    <source>
        <dbReference type="EMBL" id="MBB5374395.1"/>
    </source>
</evidence>
<sequence length="409" mass="40619">MASSAWFGFAVALGIGLLIGLERERSKGSGAGRRAAGIRTFALLALLGAVAGHLGGGLLALVMLGVMVLAGLSYWRDRSDDPGLTTEVGLLATPLLGALAMSDTSLAAALGTAVAVLFAIKAPLHGFVTHILTATEVTDGLIFAVSTLIVWPQLPDRYMGPFAALNPHSLWFLVILVMAIGACGHAATRAMGTRFGLPVTGLASGFVSSTATIGAMAALAKQAPASMNAAVAGAVFSTVATFIQLSVLLAALSRATLLLLAPALASGAVVATLYALAFVLRGGRAAAAAEPGRAFNLSVALGLAALIAAMLLGAAALRAWAGETGVMAGALFAGFVDAHSPAISIASLVAGGKMAPSEAVLPILAAVTSNTVSKLAMARGVGSQGFLLRIAPGVVAPVAAAWVAALALG</sequence>
<dbReference type="EMBL" id="JACHFJ010000016">
    <property type="protein sequence ID" value="MBB5374395.1"/>
    <property type="molecule type" value="Genomic_DNA"/>
</dbReference>
<feature type="transmembrane region" description="Helical" evidence="1">
    <location>
        <begin position="195"/>
        <end position="217"/>
    </location>
</feature>